<organism evidence="1">
    <name type="scientific">Salmonella newport</name>
    <dbReference type="NCBI Taxonomy" id="108619"/>
    <lineage>
        <taxon>Bacteria</taxon>
        <taxon>Pseudomonadati</taxon>
        <taxon>Pseudomonadota</taxon>
        <taxon>Gammaproteobacteria</taxon>
        <taxon>Enterobacterales</taxon>
        <taxon>Enterobacteriaceae</taxon>
        <taxon>Salmonella</taxon>
    </lineage>
</organism>
<gene>
    <name evidence="1" type="ORF">G3358_004414</name>
</gene>
<dbReference type="Pfam" id="PF20735">
    <property type="entry name" value="Lambda_ea8_5"/>
    <property type="match status" value="1"/>
</dbReference>
<comment type="caution">
    <text evidence="1">The sequence shown here is derived from an EMBL/GenBank/DDBJ whole genome shotgun (WGS) entry which is preliminary data.</text>
</comment>
<accession>A0A728MSZ3</accession>
<dbReference type="EMBL" id="DAARJY010000042">
    <property type="protein sequence ID" value="HAE2741419.1"/>
    <property type="molecule type" value="Genomic_DNA"/>
</dbReference>
<reference evidence="1" key="1">
    <citation type="journal article" date="2018" name="Genome Biol.">
        <title>SKESA: strategic k-mer extension for scrupulous assemblies.</title>
        <authorList>
            <person name="Souvorov A."/>
            <person name="Agarwala R."/>
            <person name="Lipman D.J."/>
        </authorList>
    </citation>
    <scope>NUCLEOTIDE SEQUENCE</scope>
    <source>
        <strain evidence="1">BCW_2743</strain>
    </source>
</reference>
<protein>
    <submittedName>
        <fullName evidence="1">Uncharacterized protein</fullName>
    </submittedName>
</protein>
<proteinExistence type="predicted"/>
<sequence>MSVADLAMEQDIWAMEMLVRSGALTECDRHEGVYIDEGIDSSEIYKYAAVEYKKSNDAHPFESFRDMTDTVKIKYEEHDSNDICPLCFKHIDD</sequence>
<evidence type="ECO:0000313" key="1">
    <source>
        <dbReference type="EMBL" id="HAE2741419.1"/>
    </source>
</evidence>
<name>A0A728MSZ3_SALNE</name>
<reference evidence="1" key="2">
    <citation type="submission" date="2018-07" db="EMBL/GenBank/DDBJ databases">
        <authorList>
            <consortium name="NCBI Pathogen Detection Project"/>
        </authorList>
    </citation>
    <scope>NUCLEOTIDE SEQUENCE</scope>
    <source>
        <strain evidence="1">BCW_2743</strain>
    </source>
</reference>
<dbReference type="AlphaFoldDB" id="A0A728MSZ3"/>
<dbReference type="InterPro" id="IPR048532">
    <property type="entry name" value="ea8_5-like_sf"/>
</dbReference>
<dbReference type="Gene3D" id="1.10.10.1920">
    <property type="match status" value="1"/>
</dbReference>
<dbReference type="InterPro" id="IPR048531">
    <property type="entry name" value="ea8_5-like"/>
</dbReference>